<feature type="domain" description="Prion-inhibition and propagation HeLo" evidence="2">
    <location>
        <begin position="4"/>
        <end position="157"/>
    </location>
</feature>
<feature type="region of interest" description="Disordered" evidence="1">
    <location>
        <begin position="100"/>
        <end position="119"/>
    </location>
</feature>
<reference evidence="3" key="1">
    <citation type="submission" date="2020-10" db="EMBL/GenBank/DDBJ databases">
        <title>High-Quality Genome Resource of Clonostachys rosea strain S41 by Oxford Nanopore Long-Read Sequencing.</title>
        <authorList>
            <person name="Wang H."/>
        </authorList>
    </citation>
    <scope>NUCLEOTIDE SEQUENCE</scope>
    <source>
        <strain evidence="3">S41</strain>
    </source>
</reference>
<sequence>MDPVGIAGLGGLFASVMDAIDRAKDYRSFAADSRTLDAQFDGFGAQLAHWGKEIGIDHGQFPVDHKAKLDPQTLSAAEQLLQVAKEVLALGESSRARAKVLTGQPLSNRPAPASRKSDGHWEAKQIGLKTYGYLARLCTNYVNWSRVSQPMASRWAMRNR</sequence>
<dbReference type="Pfam" id="PF14479">
    <property type="entry name" value="HeLo"/>
    <property type="match status" value="1"/>
</dbReference>
<proteinExistence type="predicted"/>
<accession>A0A8H7K4B8</accession>
<dbReference type="InterPro" id="IPR038305">
    <property type="entry name" value="HeLo_sf"/>
</dbReference>
<gene>
    <name evidence="3" type="ORF">IM811_005505</name>
</gene>
<dbReference type="EMBL" id="JADCTT010000014">
    <property type="protein sequence ID" value="KAF9744724.1"/>
    <property type="molecule type" value="Genomic_DNA"/>
</dbReference>
<dbReference type="InterPro" id="IPR029498">
    <property type="entry name" value="HeLo_dom"/>
</dbReference>
<evidence type="ECO:0000313" key="4">
    <source>
        <dbReference type="Proteomes" id="UP000616885"/>
    </source>
</evidence>
<evidence type="ECO:0000313" key="3">
    <source>
        <dbReference type="EMBL" id="KAF9744724.1"/>
    </source>
</evidence>
<comment type="caution">
    <text evidence="3">The sequence shown here is derived from an EMBL/GenBank/DDBJ whole genome shotgun (WGS) entry which is preliminary data.</text>
</comment>
<dbReference type="AlphaFoldDB" id="A0A8H7K4B8"/>
<protein>
    <recommendedName>
        <fullName evidence="2">Prion-inhibition and propagation HeLo domain-containing protein</fullName>
    </recommendedName>
</protein>
<organism evidence="3 4">
    <name type="scientific">Bionectria ochroleuca</name>
    <name type="common">Gliocladium roseum</name>
    <dbReference type="NCBI Taxonomy" id="29856"/>
    <lineage>
        <taxon>Eukaryota</taxon>
        <taxon>Fungi</taxon>
        <taxon>Dikarya</taxon>
        <taxon>Ascomycota</taxon>
        <taxon>Pezizomycotina</taxon>
        <taxon>Sordariomycetes</taxon>
        <taxon>Hypocreomycetidae</taxon>
        <taxon>Hypocreales</taxon>
        <taxon>Bionectriaceae</taxon>
        <taxon>Clonostachys</taxon>
    </lineage>
</organism>
<name>A0A8H7K4B8_BIOOC</name>
<evidence type="ECO:0000259" key="2">
    <source>
        <dbReference type="Pfam" id="PF14479"/>
    </source>
</evidence>
<dbReference type="Proteomes" id="UP000616885">
    <property type="component" value="Unassembled WGS sequence"/>
</dbReference>
<evidence type="ECO:0000256" key="1">
    <source>
        <dbReference type="SAM" id="MobiDB-lite"/>
    </source>
</evidence>
<dbReference type="Gene3D" id="1.20.120.1020">
    <property type="entry name" value="Prion-inhibition and propagation, HeLo domain"/>
    <property type="match status" value="1"/>
</dbReference>